<dbReference type="EMBL" id="LAZR01013584">
    <property type="protein sequence ID" value="KKM21282.1"/>
    <property type="molecule type" value="Genomic_DNA"/>
</dbReference>
<gene>
    <name evidence="1" type="ORF">LCGC14_1637020</name>
</gene>
<organism evidence="1">
    <name type="scientific">marine sediment metagenome</name>
    <dbReference type="NCBI Taxonomy" id="412755"/>
    <lineage>
        <taxon>unclassified sequences</taxon>
        <taxon>metagenomes</taxon>
        <taxon>ecological metagenomes</taxon>
    </lineage>
</organism>
<dbReference type="AlphaFoldDB" id="A0A0F9I189"/>
<proteinExistence type="predicted"/>
<dbReference type="Gene3D" id="3.90.190.10">
    <property type="entry name" value="Protein tyrosine phosphatase superfamily"/>
    <property type="match status" value="1"/>
</dbReference>
<name>A0A0F9I189_9ZZZZ</name>
<sequence length="153" mass="17888">MRLAQITNWLYVSDRDICDVRRLDFDNVIHIWRNDHPDNSCHYQIENQTGDGNNLIVDYKDGETLTEKTLSDIDEFIKDKSFKNKILVHCHAGMTRSPIIALFIFSMITGNHPLACIGTIYYNLWVQNNTLANICRTPLEDIIKWYERNGNRV</sequence>
<dbReference type="SUPFAM" id="SSF52799">
    <property type="entry name" value="(Phosphotyrosine protein) phosphatases II"/>
    <property type="match status" value="1"/>
</dbReference>
<protein>
    <recommendedName>
        <fullName evidence="2">Tyrosine specific protein phosphatases domain-containing protein</fullName>
    </recommendedName>
</protein>
<dbReference type="InterPro" id="IPR029021">
    <property type="entry name" value="Prot-tyrosine_phosphatase-like"/>
</dbReference>
<evidence type="ECO:0008006" key="2">
    <source>
        <dbReference type="Google" id="ProtNLM"/>
    </source>
</evidence>
<reference evidence="1" key="1">
    <citation type="journal article" date="2015" name="Nature">
        <title>Complex archaea that bridge the gap between prokaryotes and eukaryotes.</title>
        <authorList>
            <person name="Spang A."/>
            <person name="Saw J.H."/>
            <person name="Jorgensen S.L."/>
            <person name="Zaremba-Niedzwiedzka K."/>
            <person name="Martijn J."/>
            <person name="Lind A.E."/>
            <person name="van Eijk R."/>
            <person name="Schleper C."/>
            <person name="Guy L."/>
            <person name="Ettema T.J."/>
        </authorList>
    </citation>
    <scope>NUCLEOTIDE SEQUENCE</scope>
</reference>
<dbReference type="InterPro" id="IPR016130">
    <property type="entry name" value="Tyr_Pase_AS"/>
</dbReference>
<comment type="caution">
    <text evidence="1">The sequence shown here is derived from an EMBL/GenBank/DDBJ whole genome shotgun (WGS) entry which is preliminary data.</text>
</comment>
<dbReference type="PROSITE" id="PS00383">
    <property type="entry name" value="TYR_PHOSPHATASE_1"/>
    <property type="match status" value="1"/>
</dbReference>
<evidence type="ECO:0000313" key="1">
    <source>
        <dbReference type="EMBL" id="KKM21282.1"/>
    </source>
</evidence>
<accession>A0A0F9I189</accession>